<evidence type="ECO:0000313" key="2">
    <source>
        <dbReference type="EMBL" id="KAH7952289.1"/>
    </source>
</evidence>
<dbReference type="AlphaFoldDB" id="A0A9D4SV49"/>
<dbReference type="EMBL" id="JABSTV010001251">
    <property type="protein sequence ID" value="KAH7952289.1"/>
    <property type="molecule type" value="Genomic_DNA"/>
</dbReference>
<reference evidence="1" key="2">
    <citation type="submission" date="2021-09" db="EMBL/GenBank/DDBJ databases">
        <authorList>
            <person name="Jia N."/>
            <person name="Wang J."/>
            <person name="Shi W."/>
            <person name="Du L."/>
            <person name="Sun Y."/>
            <person name="Zhan W."/>
            <person name="Jiang J."/>
            <person name="Wang Q."/>
            <person name="Zhang B."/>
            <person name="Ji P."/>
            <person name="Sakyi L.B."/>
            <person name="Cui X."/>
            <person name="Yuan T."/>
            <person name="Jiang B."/>
            <person name="Yang W."/>
            <person name="Lam T.T.-Y."/>
            <person name="Chang Q."/>
            <person name="Ding S."/>
            <person name="Wang X."/>
            <person name="Zhu J."/>
            <person name="Ruan X."/>
            <person name="Zhao L."/>
            <person name="Wei J."/>
            <person name="Que T."/>
            <person name="Du C."/>
            <person name="Cheng J."/>
            <person name="Dai P."/>
            <person name="Han X."/>
            <person name="Huang E."/>
            <person name="Gao Y."/>
            <person name="Liu J."/>
            <person name="Shao H."/>
            <person name="Ye R."/>
            <person name="Li L."/>
            <person name="Wei W."/>
            <person name="Wang X."/>
            <person name="Wang C."/>
            <person name="Huo Q."/>
            <person name="Li W."/>
            <person name="Guo W."/>
            <person name="Chen H."/>
            <person name="Chen S."/>
            <person name="Zhou L."/>
            <person name="Zhou L."/>
            <person name="Ni X."/>
            <person name="Tian J."/>
            <person name="Zhou Y."/>
            <person name="Sheng Y."/>
            <person name="Liu T."/>
            <person name="Pan Y."/>
            <person name="Xia L."/>
            <person name="Li J."/>
            <person name="Zhao F."/>
            <person name="Cao W."/>
        </authorList>
    </citation>
    <scope>NUCLEOTIDE SEQUENCE</scope>
    <source>
        <strain evidence="1">Rsan-2018</strain>
        <tissue evidence="1">Larvae</tissue>
    </source>
</reference>
<gene>
    <name evidence="1" type="ORF">HPB52_016400</name>
    <name evidence="2" type="ORF">HPB52_021151</name>
</gene>
<comment type="caution">
    <text evidence="1">The sequence shown here is derived from an EMBL/GenBank/DDBJ whole genome shotgun (WGS) entry which is preliminary data.</text>
</comment>
<reference evidence="1" key="1">
    <citation type="journal article" date="2020" name="Cell">
        <title>Large-Scale Comparative Analyses of Tick Genomes Elucidate Their Genetic Diversity and Vector Capacities.</title>
        <authorList>
            <consortium name="Tick Genome and Microbiome Consortium (TIGMIC)"/>
            <person name="Jia N."/>
            <person name="Wang J."/>
            <person name="Shi W."/>
            <person name="Du L."/>
            <person name="Sun Y."/>
            <person name="Zhan W."/>
            <person name="Jiang J.F."/>
            <person name="Wang Q."/>
            <person name="Zhang B."/>
            <person name="Ji P."/>
            <person name="Bell-Sakyi L."/>
            <person name="Cui X.M."/>
            <person name="Yuan T.T."/>
            <person name="Jiang B.G."/>
            <person name="Yang W.F."/>
            <person name="Lam T.T."/>
            <person name="Chang Q.C."/>
            <person name="Ding S.J."/>
            <person name="Wang X.J."/>
            <person name="Zhu J.G."/>
            <person name="Ruan X.D."/>
            <person name="Zhao L."/>
            <person name="Wei J.T."/>
            <person name="Ye R.Z."/>
            <person name="Que T.C."/>
            <person name="Du C.H."/>
            <person name="Zhou Y.H."/>
            <person name="Cheng J.X."/>
            <person name="Dai P.F."/>
            <person name="Guo W.B."/>
            <person name="Han X.H."/>
            <person name="Huang E.J."/>
            <person name="Li L.F."/>
            <person name="Wei W."/>
            <person name="Gao Y.C."/>
            <person name="Liu J.Z."/>
            <person name="Shao H.Z."/>
            <person name="Wang X."/>
            <person name="Wang C.C."/>
            <person name="Yang T.C."/>
            <person name="Huo Q.B."/>
            <person name="Li W."/>
            <person name="Chen H.Y."/>
            <person name="Chen S.E."/>
            <person name="Zhou L.G."/>
            <person name="Ni X.B."/>
            <person name="Tian J.H."/>
            <person name="Sheng Y."/>
            <person name="Liu T."/>
            <person name="Pan Y.S."/>
            <person name="Xia L.Y."/>
            <person name="Li J."/>
            <person name="Zhao F."/>
            <person name="Cao W.C."/>
        </authorList>
    </citation>
    <scope>NUCLEOTIDE SEQUENCE</scope>
    <source>
        <strain evidence="1">Rsan-2018</strain>
    </source>
</reference>
<evidence type="ECO:0000313" key="3">
    <source>
        <dbReference type="Proteomes" id="UP000821837"/>
    </source>
</evidence>
<organism evidence="1 3">
    <name type="scientific">Rhipicephalus sanguineus</name>
    <name type="common">Brown dog tick</name>
    <name type="synonym">Ixodes sanguineus</name>
    <dbReference type="NCBI Taxonomy" id="34632"/>
    <lineage>
        <taxon>Eukaryota</taxon>
        <taxon>Metazoa</taxon>
        <taxon>Ecdysozoa</taxon>
        <taxon>Arthropoda</taxon>
        <taxon>Chelicerata</taxon>
        <taxon>Arachnida</taxon>
        <taxon>Acari</taxon>
        <taxon>Parasitiformes</taxon>
        <taxon>Ixodida</taxon>
        <taxon>Ixodoidea</taxon>
        <taxon>Ixodidae</taxon>
        <taxon>Rhipicephalinae</taxon>
        <taxon>Rhipicephalus</taxon>
        <taxon>Rhipicephalus</taxon>
    </lineage>
</organism>
<accession>A0A9D4SV49</accession>
<sequence>MNASGALRSLESFLPRRGYTYMLRGFNSPFLERRVVTFVSVLKSYYVCVICEAVAAKVWPLSCFHIVCDFCRNSLIGNLTESVLSDGEALDETVLSRHCAVCPADSAPFKLDNLYIEPGDLSFLECELVLCLHADSGCRFVGQLRYLEYHYYNDCPFVPRIGYRSEDI</sequence>
<keyword evidence="3" id="KW-1185">Reference proteome</keyword>
<protein>
    <submittedName>
        <fullName evidence="1">Uncharacterized protein</fullName>
    </submittedName>
</protein>
<dbReference type="Gene3D" id="3.30.40.10">
    <property type="entry name" value="Zinc/RING finger domain, C3HC4 (zinc finger)"/>
    <property type="match status" value="1"/>
</dbReference>
<name>A0A9D4SV49_RHISA</name>
<dbReference type="Proteomes" id="UP000821837">
    <property type="component" value="Chromosome 5"/>
</dbReference>
<evidence type="ECO:0000313" key="1">
    <source>
        <dbReference type="EMBL" id="KAH7951983.1"/>
    </source>
</evidence>
<dbReference type="InterPro" id="IPR013083">
    <property type="entry name" value="Znf_RING/FYVE/PHD"/>
</dbReference>
<dbReference type="EMBL" id="JABSTV010001251">
    <property type="protein sequence ID" value="KAH7951983.1"/>
    <property type="molecule type" value="Genomic_DNA"/>
</dbReference>
<dbReference type="VEuPathDB" id="VectorBase:RSAN_043955"/>
<proteinExistence type="predicted"/>